<evidence type="ECO:0000313" key="2">
    <source>
        <dbReference type="Proteomes" id="UP001353858"/>
    </source>
</evidence>
<name>A0AAN7SEA1_9COLE</name>
<gene>
    <name evidence="1" type="ORF">RN001_003807</name>
</gene>
<protein>
    <submittedName>
        <fullName evidence="1">Uncharacterized protein</fullName>
    </submittedName>
</protein>
<organism evidence="1 2">
    <name type="scientific">Aquatica leii</name>
    <dbReference type="NCBI Taxonomy" id="1421715"/>
    <lineage>
        <taxon>Eukaryota</taxon>
        <taxon>Metazoa</taxon>
        <taxon>Ecdysozoa</taxon>
        <taxon>Arthropoda</taxon>
        <taxon>Hexapoda</taxon>
        <taxon>Insecta</taxon>
        <taxon>Pterygota</taxon>
        <taxon>Neoptera</taxon>
        <taxon>Endopterygota</taxon>
        <taxon>Coleoptera</taxon>
        <taxon>Polyphaga</taxon>
        <taxon>Elateriformia</taxon>
        <taxon>Elateroidea</taxon>
        <taxon>Lampyridae</taxon>
        <taxon>Luciolinae</taxon>
        <taxon>Aquatica</taxon>
    </lineage>
</organism>
<dbReference type="AlphaFoldDB" id="A0AAN7SEA1"/>
<accession>A0AAN7SEA1</accession>
<dbReference type="EMBL" id="JARPUR010000001">
    <property type="protein sequence ID" value="KAK4887536.1"/>
    <property type="molecule type" value="Genomic_DNA"/>
</dbReference>
<proteinExistence type="predicted"/>
<comment type="caution">
    <text evidence="1">The sequence shown here is derived from an EMBL/GenBank/DDBJ whole genome shotgun (WGS) entry which is preliminary data.</text>
</comment>
<keyword evidence="2" id="KW-1185">Reference proteome</keyword>
<reference evidence="2" key="1">
    <citation type="submission" date="2023-01" db="EMBL/GenBank/DDBJ databases">
        <title>Key to firefly adult light organ development and bioluminescence: homeobox transcription factors regulate luciferase expression and transportation to peroxisome.</title>
        <authorList>
            <person name="Fu X."/>
        </authorList>
    </citation>
    <scope>NUCLEOTIDE SEQUENCE [LARGE SCALE GENOMIC DNA]</scope>
</reference>
<sequence>MGKLKFEFAVIPKPDDNKSNILGLVSITDTQENSYIMPKEYQSMSLHTELIKAKTFGMIKQSIKKRHEKRKVWINLTSEMENIYFKDENMQFNGFLLEKIEIKEEKATENADHLHTKQNKLKLAERFSIEKFSKSTTNVTQWLRIF</sequence>
<evidence type="ECO:0000313" key="1">
    <source>
        <dbReference type="EMBL" id="KAK4887536.1"/>
    </source>
</evidence>
<dbReference type="Proteomes" id="UP001353858">
    <property type="component" value="Unassembled WGS sequence"/>
</dbReference>